<sequence length="107" mass="12304">MHADASLAGRWSAVDAPEAVVELREIDGLWQGHIVAHATHPERVGTHVFRDFAPLKDKSRWRGRLYVPRRNREVDAELGLEGDRRFITRVGTLLGERRIEWQRLAAE</sequence>
<dbReference type="Proteomes" id="UP001465331">
    <property type="component" value="Unassembled WGS sequence"/>
</dbReference>
<comment type="caution">
    <text evidence="1">The sequence shown here is derived from an EMBL/GenBank/DDBJ whole genome shotgun (WGS) entry which is preliminary data.</text>
</comment>
<accession>A0ABV2A765</accession>
<name>A0ABV2A765_9GAMM</name>
<organism evidence="1 2">
    <name type="scientific">Sinimarinibacterium thermocellulolyticum</name>
    <dbReference type="NCBI Taxonomy" id="3170016"/>
    <lineage>
        <taxon>Bacteria</taxon>
        <taxon>Pseudomonadati</taxon>
        <taxon>Pseudomonadota</taxon>
        <taxon>Gammaproteobacteria</taxon>
        <taxon>Nevskiales</taxon>
        <taxon>Nevskiaceae</taxon>
        <taxon>Sinimarinibacterium</taxon>
    </lineage>
</organism>
<gene>
    <name evidence="1" type="ORF">ABSH63_01715</name>
</gene>
<keyword evidence="2" id="KW-1185">Reference proteome</keyword>
<dbReference type="RefSeq" id="WP_352886849.1">
    <property type="nucleotide sequence ID" value="NZ_JBEPIJ010000001.1"/>
</dbReference>
<evidence type="ECO:0000313" key="1">
    <source>
        <dbReference type="EMBL" id="MES0872731.1"/>
    </source>
</evidence>
<protein>
    <submittedName>
        <fullName evidence="1">Uncharacterized protein</fullName>
    </submittedName>
</protein>
<evidence type="ECO:0000313" key="2">
    <source>
        <dbReference type="Proteomes" id="UP001465331"/>
    </source>
</evidence>
<proteinExistence type="predicted"/>
<reference evidence="1 2" key="1">
    <citation type="submission" date="2024-06" db="EMBL/GenBank/DDBJ databases">
        <authorList>
            <person name="Li Z."/>
            <person name="Jiang Y."/>
        </authorList>
    </citation>
    <scope>NUCLEOTIDE SEQUENCE [LARGE SCALE GENOMIC DNA]</scope>
    <source>
        <strain evidence="1 2">HSW-8</strain>
    </source>
</reference>
<dbReference type="EMBL" id="JBEPIJ010000001">
    <property type="protein sequence ID" value="MES0872731.1"/>
    <property type="molecule type" value="Genomic_DNA"/>
</dbReference>